<gene>
    <name evidence="1" type="ORF">Vadar_029881</name>
</gene>
<proteinExistence type="predicted"/>
<evidence type="ECO:0000313" key="2">
    <source>
        <dbReference type="Proteomes" id="UP000828048"/>
    </source>
</evidence>
<dbReference type="EMBL" id="CM037155">
    <property type="protein sequence ID" value="KAH7847750.1"/>
    <property type="molecule type" value="Genomic_DNA"/>
</dbReference>
<protein>
    <submittedName>
        <fullName evidence="1">Uncharacterized protein</fullName>
    </submittedName>
</protein>
<keyword evidence="2" id="KW-1185">Reference proteome</keyword>
<sequence>MKRPSSPSLQFLAAAATSTEASTVMSYRPPYRAVQYQARRGVSDQSASGQFVTGDSHFQSVSDANRGFRSNFNNPTPYRSQTRPPTVDIPPPLHVYPPTYPYPRPTYFNPRPDRNQGFRPRPQQFGPRPSKPLDYREWEFSKLRPPPQCERFKVLSYNILADYLASNHRSKLYFHIPPKMLAWEWRKRSIIFEIGLWSADILCFQEVDKFQDLEGELKLQGYSGIWKMRTGTSEDGCAIFWRVSRFKLLHEECIEFNKLGLRNNVAQICVFESLNQTDTKDTSASKSSLSGSNKVVICNIHVLYNPRRGEIKLGQIRVLLDRAHAVSKLWDDAPIVLSGDFNCTPKSPLYNFISEQKLNLSDLPRDELSGQASAEIRPPNKFSPDIRAQQADSGGGASVVVNLREFSQSGSPLVVHQQSGPERNLVNLPSINSIPQPQCVSAGSNVYVSNPHSGQCGNENGKSSPEMIKQTHQEDDGFQDETPDGDLSESLSSSQNKVQVLVDQMKERHTDYSNLLETKLTKETSQDAVDGFNNVFHSMVSIGGLRNSAISPQIGGKVSGAPRKDGDEFTSVYSCNDGLTEAEHEKQVHASINSQSDPSIEQSEPKVHTENKITSCEKIEVSFLSSNNTTDTIIDPTPSGTSSELFHESSFPSTVGFSTMGISESFSSLLPAKDKDNPSNFSKVNVSCELTSTDYVIDGKMENLLLKELPENDDGDEVFGEDSTKFLSELNSGNEPFSSDFSHAVSSDFVESDKSFKETEPHVALNFRSWTPMEIETATGNADCTLVEHPLKLRSTYAEVEDCSGTRDSNREPQVTSYNRCFLGTVDYIWRSEGLQTVRVLAPIPKHAMQWTPGFPTKKWGSDHIALVSELAFKLTTCGKHYLVDVSCLDKKRELKMFIFEIARSPPPILTEFFFPCGQF</sequence>
<comment type="caution">
    <text evidence="1">The sequence shown here is derived from an EMBL/GenBank/DDBJ whole genome shotgun (WGS) entry which is preliminary data.</text>
</comment>
<accession>A0ACB7Y491</accession>
<name>A0ACB7Y491_9ERIC</name>
<evidence type="ECO:0000313" key="1">
    <source>
        <dbReference type="EMBL" id="KAH7847750.1"/>
    </source>
</evidence>
<dbReference type="Proteomes" id="UP000828048">
    <property type="component" value="Chromosome 5"/>
</dbReference>
<organism evidence="1 2">
    <name type="scientific">Vaccinium darrowii</name>
    <dbReference type="NCBI Taxonomy" id="229202"/>
    <lineage>
        <taxon>Eukaryota</taxon>
        <taxon>Viridiplantae</taxon>
        <taxon>Streptophyta</taxon>
        <taxon>Embryophyta</taxon>
        <taxon>Tracheophyta</taxon>
        <taxon>Spermatophyta</taxon>
        <taxon>Magnoliopsida</taxon>
        <taxon>eudicotyledons</taxon>
        <taxon>Gunneridae</taxon>
        <taxon>Pentapetalae</taxon>
        <taxon>asterids</taxon>
        <taxon>Ericales</taxon>
        <taxon>Ericaceae</taxon>
        <taxon>Vaccinioideae</taxon>
        <taxon>Vaccinieae</taxon>
        <taxon>Vaccinium</taxon>
    </lineage>
</organism>
<reference evidence="1 2" key="1">
    <citation type="journal article" date="2021" name="Hortic Res">
        <title>High-quality reference genome and annotation aids understanding of berry development for evergreen blueberry (Vaccinium darrowii).</title>
        <authorList>
            <person name="Yu J."/>
            <person name="Hulse-Kemp A.M."/>
            <person name="Babiker E."/>
            <person name="Staton M."/>
        </authorList>
    </citation>
    <scope>NUCLEOTIDE SEQUENCE [LARGE SCALE GENOMIC DNA]</scope>
    <source>
        <strain evidence="2">cv. NJ 8807/NJ 8810</strain>
        <tissue evidence="1">Young leaf</tissue>
    </source>
</reference>